<evidence type="ECO:0000256" key="1">
    <source>
        <dbReference type="ARBA" id="ARBA00004141"/>
    </source>
</evidence>
<comment type="subcellular location">
    <subcellularLocation>
        <location evidence="1">Membrane</location>
        <topology evidence="1">Multi-pass membrane protein</topology>
    </subcellularLocation>
</comment>
<evidence type="ECO:0000256" key="5">
    <source>
        <dbReference type="SAM" id="Phobius"/>
    </source>
</evidence>
<keyword evidence="2 5" id="KW-0812">Transmembrane</keyword>
<dbReference type="PANTHER" id="PTHR43229">
    <property type="entry name" value="NODULATION PROTEIN J"/>
    <property type="match status" value="1"/>
</dbReference>
<dbReference type="PROSITE" id="PS51012">
    <property type="entry name" value="ABC_TM2"/>
    <property type="match status" value="1"/>
</dbReference>
<dbReference type="PANTHER" id="PTHR43229:SF3">
    <property type="entry name" value="ABC-TYPE MULTIDRUG TRANSPORT SYSTEM, PERMEASE COMPONENT"/>
    <property type="match status" value="1"/>
</dbReference>
<feature type="transmembrane region" description="Helical" evidence="5">
    <location>
        <begin position="249"/>
        <end position="268"/>
    </location>
</feature>
<dbReference type="GO" id="GO:0016020">
    <property type="term" value="C:membrane"/>
    <property type="evidence" value="ECO:0007669"/>
    <property type="project" value="UniProtKB-SubCell"/>
</dbReference>
<dbReference type="PATRIC" id="fig|1705565.3.peg.4022"/>
<dbReference type="RefSeq" id="WP_054402509.1">
    <property type="nucleotide sequence ID" value="NZ_LIUT01000001.1"/>
</dbReference>
<sequence>MGEIKPAMQNQDLQFQDTVFLQGQEQQSIIQRRITEWLILARIQFTIIREAWVWIFIMACMFPLTTLLFLKFFTVDPTPAVMTRIITGNMLFGLIVMGLNSMAQEISWQKHQGHFTYYSSLPIAKINFIFANLLRGLIMSVPSFIILAMIGQLAYGIQFHYSWGLVPVLLLTVFSVVGVGVLIGFWSPSHQLTNMLVQALMMFVSFLTPVMVDMNQLPTILQWFSYIFPTTYAADAMREVLISGWSPSVAWNTLVLLLFSLISIVLILKKVDWRVEQ</sequence>
<dbReference type="OrthoDB" id="163141at2"/>
<dbReference type="AlphaFoldDB" id="A0A0M1P4Q5"/>
<feature type="transmembrane region" description="Helical" evidence="5">
    <location>
        <begin position="85"/>
        <end position="103"/>
    </location>
</feature>
<dbReference type="InterPro" id="IPR051784">
    <property type="entry name" value="Nod_factor_ABC_transporter"/>
</dbReference>
<protein>
    <submittedName>
        <fullName evidence="7">ABC transporter</fullName>
    </submittedName>
</protein>
<feature type="transmembrane region" description="Helical" evidence="5">
    <location>
        <begin position="161"/>
        <end position="185"/>
    </location>
</feature>
<dbReference type="Proteomes" id="UP000036932">
    <property type="component" value="Unassembled WGS sequence"/>
</dbReference>
<organism evidence="7 8">
    <name type="scientific">Paenibacillus solani</name>
    <dbReference type="NCBI Taxonomy" id="1705565"/>
    <lineage>
        <taxon>Bacteria</taxon>
        <taxon>Bacillati</taxon>
        <taxon>Bacillota</taxon>
        <taxon>Bacilli</taxon>
        <taxon>Bacillales</taxon>
        <taxon>Paenibacillaceae</taxon>
        <taxon>Paenibacillus</taxon>
    </lineage>
</organism>
<feature type="transmembrane region" description="Helical" evidence="5">
    <location>
        <begin position="133"/>
        <end position="155"/>
    </location>
</feature>
<dbReference type="InterPro" id="IPR013525">
    <property type="entry name" value="ABC2_TM"/>
</dbReference>
<reference evidence="8" key="1">
    <citation type="submission" date="2015-08" db="EMBL/GenBank/DDBJ databases">
        <title>Genome sequencing project for genomic taxonomy and phylogenomics of Bacillus-like bacteria.</title>
        <authorList>
            <person name="Liu B."/>
            <person name="Wang J."/>
            <person name="Zhu Y."/>
            <person name="Liu G."/>
            <person name="Chen Q."/>
            <person name="Chen Z."/>
            <person name="Lan J."/>
            <person name="Che J."/>
            <person name="Ge C."/>
            <person name="Shi H."/>
            <person name="Pan Z."/>
            <person name="Liu X."/>
        </authorList>
    </citation>
    <scope>NUCLEOTIDE SEQUENCE [LARGE SCALE GENOMIC DNA]</scope>
    <source>
        <strain evidence="8">FJAT-22460</strain>
    </source>
</reference>
<dbReference type="GO" id="GO:0140359">
    <property type="term" value="F:ABC-type transporter activity"/>
    <property type="evidence" value="ECO:0007669"/>
    <property type="project" value="InterPro"/>
</dbReference>
<keyword evidence="3 5" id="KW-1133">Transmembrane helix</keyword>
<dbReference type="EMBL" id="LIUT01000001">
    <property type="protein sequence ID" value="KOR89468.1"/>
    <property type="molecule type" value="Genomic_DNA"/>
</dbReference>
<feature type="transmembrane region" description="Helical" evidence="5">
    <location>
        <begin position="51"/>
        <end position="73"/>
    </location>
</feature>
<evidence type="ECO:0000256" key="2">
    <source>
        <dbReference type="ARBA" id="ARBA00022692"/>
    </source>
</evidence>
<gene>
    <name evidence="7" type="ORF">AM231_10170</name>
</gene>
<keyword evidence="4 5" id="KW-0472">Membrane</keyword>
<name>A0A0M1P4Q5_9BACL</name>
<evidence type="ECO:0000256" key="4">
    <source>
        <dbReference type="ARBA" id="ARBA00023136"/>
    </source>
</evidence>
<comment type="caution">
    <text evidence="7">The sequence shown here is derived from an EMBL/GenBank/DDBJ whole genome shotgun (WGS) entry which is preliminary data.</text>
</comment>
<dbReference type="Pfam" id="PF12698">
    <property type="entry name" value="ABC2_membrane_3"/>
    <property type="match status" value="1"/>
</dbReference>
<feature type="domain" description="ABC transmembrane type-2" evidence="6">
    <location>
        <begin position="50"/>
        <end position="274"/>
    </location>
</feature>
<evidence type="ECO:0000256" key="3">
    <source>
        <dbReference type="ARBA" id="ARBA00022989"/>
    </source>
</evidence>
<keyword evidence="8" id="KW-1185">Reference proteome</keyword>
<evidence type="ECO:0000313" key="8">
    <source>
        <dbReference type="Proteomes" id="UP000036932"/>
    </source>
</evidence>
<proteinExistence type="predicted"/>
<feature type="transmembrane region" description="Helical" evidence="5">
    <location>
        <begin position="192"/>
        <end position="212"/>
    </location>
</feature>
<evidence type="ECO:0000259" key="6">
    <source>
        <dbReference type="PROSITE" id="PS51012"/>
    </source>
</evidence>
<evidence type="ECO:0000313" key="7">
    <source>
        <dbReference type="EMBL" id="KOR89468.1"/>
    </source>
</evidence>
<dbReference type="InterPro" id="IPR047817">
    <property type="entry name" value="ABC2_TM_bact-type"/>
</dbReference>
<accession>A0A0M1P4Q5</accession>